<dbReference type="OrthoDB" id="9801841at2"/>
<gene>
    <name evidence="7" type="ORF">E8A74_24180</name>
</gene>
<dbReference type="GO" id="GO:0004674">
    <property type="term" value="F:protein serine/threonine kinase activity"/>
    <property type="evidence" value="ECO:0007669"/>
    <property type="project" value="UniProtKB-KW"/>
</dbReference>
<dbReference type="PROSITE" id="PS50011">
    <property type="entry name" value="PROTEIN_KINASE_DOM"/>
    <property type="match status" value="1"/>
</dbReference>
<evidence type="ECO:0000256" key="1">
    <source>
        <dbReference type="ARBA" id="ARBA00022679"/>
    </source>
</evidence>
<dbReference type="InterPro" id="IPR008271">
    <property type="entry name" value="Ser/Thr_kinase_AS"/>
</dbReference>
<organism evidence="7 8">
    <name type="scientific">Polyangium fumosum</name>
    <dbReference type="NCBI Taxonomy" id="889272"/>
    <lineage>
        <taxon>Bacteria</taxon>
        <taxon>Pseudomonadati</taxon>
        <taxon>Myxococcota</taxon>
        <taxon>Polyangia</taxon>
        <taxon>Polyangiales</taxon>
        <taxon>Polyangiaceae</taxon>
        <taxon>Polyangium</taxon>
    </lineage>
</organism>
<name>A0A4U1J8J0_9BACT</name>
<evidence type="ECO:0000256" key="3">
    <source>
        <dbReference type="ARBA" id="ARBA00022777"/>
    </source>
</evidence>
<dbReference type="Gene3D" id="3.30.200.20">
    <property type="entry name" value="Phosphorylase Kinase, domain 1"/>
    <property type="match status" value="1"/>
</dbReference>
<dbReference type="PANTHER" id="PTHR43289">
    <property type="entry name" value="MITOGEN-ACTIVATED PROTEIN KINASE KINASE KINASE 20-RELATED"/>
    <property type="match status" value="1"/>
</dbReference>
<evidence type="ECO:0000256" key="4">
    <source>
        <dbReference type="ARBA" id="ARBA00022840"/>
    </source>
</evidence>
<keyword evidence="7" id="KW-0723">Serine/threonine-protein kinase</keyword>
<sequence length="501" mass="55093">MSGPGANAVPIFLLAPAQLFHERYRIVRTIRTGGMGAVYEAMDERTAGRRALKIIHATLLDEHTDFKARFEREARILGELESDHIVRVIDAGVDTPTGLPFLVMELLRGRDLGMIVAERGALPPGEVRTYLAQAAFALDKTHAAGIVHRDIKPDNLFLTHRDDGSPCLKLLDFGIAKADGHLGIGMQTKTILGSPYFMAPEQIFMDQPIGPAVDVYALGHTAFMLLAGGPYWAEEFEKAPSIITLARCLDSPLPEATSARARRRHGVELPAALDAWFLQCVARNPDDRFPSASAAIVALSDALFPGDATAARQTTPPPREPYISVSYESTPIPAARSSRPSTPPASDPAKHPTPSRTGRHSTPPSSPDRVKSSISRPRSGHVVRVERERRLVRLEVWGFWTVDQARAYYEEFARVTQPLWGKRWRVLANTAEFAAQKPDVSAYVERTMEVAQKNGCVRAANIVSSTLTKMQLARMSAEQGLASFAFFQDEAEALRWLLDGT</sequence>
<evidence type="ECO:0000256" key="2">
    <source>
        <dbReference type="ARBA" id="ARBA00022741"/>
    </source>
</evidence>
<dbReference type="GO" id="GO:0005524">
    <property type="term" value="F:ATP binding"/>
    <property type="evidence" value="ECO:0007669"/>
    <property type="project" value="UniProtKB-KW"/>
</dbReference>
<feature type="compositionally biased region" description="Low complexity" evidence="5">
    <location>
        <begin position="331"/>
        <end position="340"/>
    </location>
</feature>
<dbReference type="PANTHER" id="PTHR43289:SF6">
    <property type="entry name" value="SERINE_THREONINE-PROTEIN KINASE NEKL-3"/>
    <property type="match status" value="1"/>
</dbReference>
<evidence type="ECO:0000259" key="6">
    <source>
        <dbReference type="PROSITE" id="PS50011"/>
    </source>
</evidence>
<dbReference type="Proteomes" id="UP000309215">
    <property type="component" value="Unassembled WGS sequence"/>
</dbReference>
<keyword evidence="3 7" id="KW-0418">Kinase</keyword>
<dbReference type="Pfam" id="PF00069">
    <property type="entry name" value="Pkinase"/>
    <property type="match status" value="1"/>
</dbReference>
<keyword evidence="8" id="KW-1185">Reference proteome</keyword>
<accession>A0A4U1J8J0</accession>
<dbReference type="SUPFAM" id="SSF56112">
    <property type="entry name" value="Protein kinase-like (PK-like)"/>
    <property type="match status" value="1"/>
</dbReference>
<proteinExistence type="predicted"/>
<feature type="compositionally biased region" description="Polar residues" evidence="5">
    <location>
        <begin position="354"/>
        <end position="363"/>
    </location>
</feature>
<reference evidence="7 8" key="1">
    <citation type="submission" date="2019-04" db="EMBL/GenBank/DDBJ databases">
        <authorList>
            <person name="Li Y."/>
            <person name="Wang J."/>
        </authorList>
    </citation>
    <scope>NUCLEOTIDE SEQUENCE [LARGE SCALE GENOMIC DNA]</scope>
    <source>
        <strain evidence="7 8">DSM 14668</strain>
    </source>
</reference>
<feature type="domain" description="Protein kinase" evidence="6">
    <location>
        <begin position="24"/>
        <end position="304"/>
    </location>
</feature>
<evidence type="ECO:0000313" key="7">
    <source>
        <dbReference type="EMBL" id="TKD03955.1"/>
    </source>
</evidence>
<comment type="caution">
    <text evidence="7">The sequence shown here is derived from an EMBL/GenBank/DDBJ whole genome shotgun (WGS) entry which is preliminary data.</text>
</comment>
<dbReference type="EMBL" id="SSMQ01000026">
    <property type="protein sequence ID" value="TKD03955.1"/>
    <property type="molecule type" value="Genomic_DNA"/>
</dbReference>
<dbReference type="Gene3D" id="1.10.510.10">
    <property type="entry name" value="Transferase(Phosphotransferase) domain 1"/>
    <property type="match status" value="1"/>
</dbReference>
<feature type="region of interest" description="Disordered" evidence="5">
    <location>
        <begin position="331"/>
        <end position="381"/>
    </location>
</feature>
<dbReference type="InterPro" id="IPR011009">
    <property type="entry name" value="Kinase-like_dom_sf"/>
</dbReference>
<dbReference type="CDD" id="cd14014">
    <property type="entry name" value="STKc_PknB_like"/>
    <property type="match status" value="1"/>
</dbReference>
<keyword evidence="4" id="KW-0067">ATP-binding</keyword>
<dbReference type="AlphaFoldDB" id="A0A4U1J8J0"/>
<protein>
    <submittedName>
        <fullName evidence="7">Serine/threonine protein kinase</fullName>
    </submittedName>
</protein>
<dbReference type="RefSeq" id="WP_136931430.1">
    <property type="nucleotide sequence ID" value="NZ_SSMQ01000026.1"/>
</dbReference>
<keyword evidence="1" id="KW-0808">Transferase</keyword>
<evidence type="ECO:0000313" key="8">
    <source>
        <dbReference type="Proteomes" id="UP000309215"/>
    </source>
</evidence>
<dbReference type="SMART" id="SM00220">
    <property type="entry name" value="S_TKc"/>
    <property type="match status" value="1"/>
</dbReference>
<keyword evidence="2" id="KW-0547">Nucleotide-binding</keyword>
<evidence type="ECO:0000256" key="5">
    <source>
        <dbReference type="SAM" id="MobiDB-lite"/>
    </source>
</evidence>
<dbReference type="PROSITE" id="PS00108">
    <property type="entry name" value="PROTEIN_KINASE_ST"/>
    <property type="match status" value="1"/>
</dbReference>
<dbReference type="InterPro" id="IPR000719">
    <property type="entry name" value="Prot_kinase_dom"/>
</dbReference>